<dbReference type="OrthoDB" id="5635488at2"/>
<protein>
    <recommendedName>
        <fullName evidence="3">Hemerythrin HHE cation binding domain-containing protein</fullName>
    </recommendedName>
</protein>
<accession>A0A317PR68</accession>
<dbReference type="Gene3D" id="1.20.120.520">
    <property type="entry name" value="nmb1532 protein domain like"/>
    <property type="match status" value="1"/>
</dbReference>
<dbReference type="RefSeq" id="WP_110029993.1">
    <property type="nucleotide sequence ID" value="NZ_QGTR01000001.1"/>
</dbReference>
<name>A0A317PR68_9HYPH</name>
<gene>
    <name evidence="1" type="ORF">DFR52_101107</name>
</gene>
<dbReference type="EMBL" id="QGTR01000001">
    <property type="protein sequence ID" value="PWW03427.1"/>
    <property type="molecule type" value="Genomic_DNA"/>
</dbReference>
<keyword evidence="2" id="KW-1185">Reference proteome</keyword>
<evidence type="ECO:0008006" key="3">
    <source>
        <dbReference type="Google" id="ProtNLM"/>
    </source>
</evidence>
<evidence type="ECO:0000313" key="1">
    <source>
        <dbReference type="EMBL" id="PWW03427.1"/>
    </source>
</evidence>
<sequence>MNQQARIGAPKAAKEDLYYAIHKGIRFANARMLIALGALDAEDDDAVLETLTRLHGHLEMSLAHLNHENHFIHTAIDERYPGGSDHAGDDHDHHLNAFAELRRLSEDLSAAVTDRAGRLRRLYQRFALFVSADLAHMHEEETELMPLIEANFTQEEIADLHRRLVASIPPADMVPALRAMLGGASPAERVAMVTGMEMAMPAEAFAGLMAAITGSAWRTGDWTGLERAVC</sequence>
<dbReference type="Proteomes" id="UP000246352">
    <property type="component" value="Unassembled WGS sequence"/>
</dbReference>
<comment type="caution">
    <text evidence="1">The sequence shown here is derived from an EMBL/GenBank/DDBJ whole genome shotgun (WGS) entry which is preliminary data.</text>
</comment>
<dbReference type="AlphaFoldDB" id="A0A317PR68"/>
<reference evidence="1 2" key="1">
    <citation type="submission" date="2018-05" db="EMBL/GenBank/DDBJ databases">
        <title>Genomic Encyclopedia of Type Strains, Phase IV (KMG-IV): sequencing the most valuable type-strain genomes for metagenomic binning, comparative biology and taxonomic classification.</title>
        <authorList>
            <person name="Goeker M."/>
        </authorList>
    </citation>
    <scope>NUCLEOTIDE SEQUENCE [LARGE SCALE GENOMIC DNA]</scope>
    <source>
        <strain evidence="1 2">DSM 16791</strain>
    </source>
</reference>
<evidence type="ECO:0000313" key="2">
    <source>
        <dbReference type="Proteomes" id="UP000246352"/>
    </source>
</evidence>
<organism evidence="1 2">
    <name type="scientific">Hoeflea marina</name>
    <dbReference type="NCBI Taxonomy" id="274592"/>
    <lineage>
        <taxon>Bacteria</taxon>
        <taxon>Pseudomonadati</taxon>
        <taxon>Pseudomonadota</taxon>
        <taxon>Alphaproteobacteria</taxon>
        <taxon>Hyphomicrobiales</taxon>
        <taxon>Rhizobiaceae</taxon>
        <taxon>Hoeflea</taxon>
    </lineage>
</organism>
<proteinExistence type="predicted"/>